<protein>
    <submittedName>
        <fullName evidence="1">Uncharacterized protein</fullName>
    </submittedName>
</protein>
<dbReference type="EMBL" id="LXEX01000054">
    <property type="protein sequence ID" value="OAT57717.1"/>
    <property type="molecule type" value="Genomic_DNA"/>
</dbReference>
<dbReference type="Proteomes" id="UP000078431">
    <property type="component" value="Unassembled WGS sequence"/>
</dbReference>
<evidence type="ECO:0000313" key="1">
    <source>
        <dbReference type="EMBL" id="OAT57717.1"/>
    </source>
</evidence>
<accession>A0AA91EGD5</accession>
<proteinExistence type="predicted"/>
<comment type="caution">
    <text evidence="1">The sequence shown here is derived from an EMBL/GenBank/DDBJ whole genome shotgun (WGS) entry which is preliminary data.</text>
</comment>
<organism evidence="1 2">
    <name type="scientific">Obesumbacterium proteus ATCC 12841</name>
    <dbReference type="NCBI Taxonomy" id="1354268"/>
    <lineage>
        <taxon>Bacteria</taxon>
        <taxon>Pseudomonadati</taxon>
        <taxon>Pseudomonadota</taxon>
        <taxon>Gammaproteobacteria</taxon>
        <taxon>Enterobacterales</taxon>
        <taxon>Hafniaceae</taxon>
        <taxon>Obesumbacterium</taxon>
    </lineage>
</organism>
<keyword evidence="2" id="KW-1185">Reference proteome</keyword>
<name>A0AA91EGD5_9GAMM</name>
<evidence type="ECO:0000313" key="2">
    <source>
        <dbReference type="Proteomes" id="UP000078431"/>
    </source>
</evidence>
<gene>
    <name evidence="1" type="ORF">M993_03461</name>
</gene>
<sequence length="99" mass="11425">MHEFIRLTSQHVIHKSGYEVYSSGRDFIGYKNGEVVYKIQRELGRDPATGQFCEIIFTSSIYDINGNIVALDKNLKNEILKQIVKAEIFMDDIKIELID</sequence>
<dbReference type="AlphaFoldDB" id="A0AA91EGD5"/>
<dbReference type="RefSeq" id="WP_061554610.1">
    <property type="nucleotide sequence ID" value="NZ_LXEX01000054.1"/>
</dbReference>
<reference evidence="1 2" key="1">
    <citation type="submission" date="2016-04" db="EMBL/GenBank/DDBJ databases">
        <title>ATOL: Assembling a taxonomically balanced genome-scale reconstruction of the evolutionary history of the Enterobacteriaceae.</title>
        <authorList>
            <person name="Plunkett G.III."/>
            <person name="Neeno-Eckwall E.C."/>
            <person name="Glasner J.D."/>
            <person name="Perna N.T."/>
        </authorList>
    </citation>
    <scope>NUCLEOTIDE SEQUENCE [LARGE SCALE GENOMIC DNA]</scope>
    <source>
        <strain evidence="1 2">ATCC 12841</strain>
    </source>
</reference>